<evidence type="ECO:0000259" key="1">
    <source>
        <dbReference type="PROSITE" id="PS51186"/>
    </source>
</evidence>
<dbReference type="EC" id="2.3.1.267" evidence="2"/>
<protein>
    <submittedName>
        <fullName evidence="2">Ribosomal-protein-alanine N-acetyltransferase</fullName>
        <ecNumber evidence="2">2.3.1.267</ecNumber>
    </submittedName>
</protein>
<evidence type="ECO:0000313" key="3">
    <source>
        <dbReference type="Proteomes" id="UP000585272"/>
    </source>
</evidence>
<keyword evidence="2" id="KW-0012">Acyltransferase</keyword>
<dbReference type="InterPro" id="IPR000182">
    <property type="entry name" value="GNAT_dom"/>
</dbReference>
<accession>A0A840I8U1</accession>
<dbReference type="InterPro" id="IPR016181">
    <property type="entry name" value="Acyl_CoA_acyltransferase"/>
</dbReference>
<dbReference type="Proteomes" id="UP000585272">
    <property type="component" value="Unassembled WGS sequence"/>
</dbReference>
<sequence length="178" mass="19665">MTAFPERIETERLVATRCDAEGELDAFAPLFADEAIARTMWPAHLGGPRTREQTYAWLARYDAHWEAHGFGPWTVRERDGEQIVGHVGLSYTVVAGRAEVEAGFILAPDRWGRGYAAEVTTSALAHAHAIRGLESVVAFAMPDLNPRAVATIERCGFAYEGETTVVELPHRLYRIAVS</sequence>
<dbReference type="EMBL" id="JACHNU010000001">
    <property type="protein sequence ID" value="MBB4661329.1"/>
    <property type="molecule type" value="Genomic_DNA"/>
</dbReference>
<name>A0A840I8U1_9ACTN</name>
<feature type="domain" description="N-acetyltransferase" evidence="1">
    <location>
        <begin position="14"/>
        <end position="178"/>
    </location>
</feature>
<organism evidence="2 3">
    <name type="scientific">Conexibacter arvalis</name>
    <dbReference type="NCBI Taxonomy" id="912552"/>
    <lineage>
        <taxon>Bacteria</taxon>
        <taxon>Bacillati</taxon>
        <taxon>Actinomycetota</taxon>
        <taxon>Thermoleophilia</taxon>
        <taxon>Solirubrobacterales</taxon>
        <taxon>Conexibacteraceae</taxon>
        <taxon>Conexibacter</taxon>
    </lineage>
</organism>
<keyword evidence="3" id="KW-1185">Reference proteome</keyword>
<dbReference type="AlphaFoldDB" id="A0A840I8U1"/>
<dbReference type="RefSeq" id="WP_183339403.1">
    <property type="nucleotide sequence ID" value="NZ_JACHNU010000001.1"/>
</dbReference>
<dbReference type="Gene3D" id="3.40.630.30">
    <property type="match status" value="1"/>
</dbReference>
<proteinExistence type="predicted"/>
<dbReference type="PROSITE" id="PS51186">
    <property type="entry name" value="GNAT"/>
    <property type="match status" value="1"/>
</dbReference>
<dbReference type="PANTHER" id="PTHR43792:SF1">
    <property type="entry name" value="N-ACETYLTRANSFERASE DOMAIN-CONTAINING PROTEIN"/>
    <property type="match status" value="1"/>
</dbReference>
<evidence type="ECO:0000313" key="2">
    <source>
        <dbReference type="EMBL" id="MBB4661329.1"/>
    </source>
</evidence>
<reference evidence="2 3" key="1">
    <citation type="submission" date="2020-08" db="EMBL/GenBank/DDBJ databases">
        <title>Genomic Encyclopedia of Archaeal and Bacterial Type Strains, Phase II (KMG-II): from individual species to whole genera.</title>
        <authorList>
            <person name="Goeker M."/>
        </authorList>
    </citation>
    <scope>NUCLEOTIDE SEQUENCE [LARGE SCALE GENOMIC DNA]</scope>
    <source>
        <strain evidence="2 3">DSM 23288</strain>
    </source>
</reference>
<comment type="caution">
    <text evidence="2">The sequence shown here is derived from an EMBL/GenBank/DDBJ whole genome shotgun (WGS) entry which is preliminary data.</text>
</comment>
<dbReference type="PANTHER" id="PTHR43792">
    <property type="entry name" value="GNAT FAMILY, PUTATIVE (AFU_ORTHOLOGUE AFUA_3G00765)-RELATED-RELATED"/>
    <property type="match status" value="1"/>
</dbReference>
<dbReference type="GO" id="GO:0008999">
    <property type="term" value="F:protein-N-terminal-alanine acetyltransferase activity"/>
    <property type="evidence" value="ECO:0007669"/>
    <property type="project" value="UniProtKB-EC"/>
</dbReference>
<gene>
    <name evidence="2" type="ORF">BDZ31_000902</name>
</gene>
<dbReference type="InterPro" id="IPR051531">
    <property type="entry name" value="N-acetyltransferase"/>
</dbReference>
<dbReference type="Pfam" id="PF13302">
    <property type="entry name" value="Acetyltransf_3"/>
    <property type="match status" value="1"/>
</dbReference>
<keyword evidence="2" id="KW-0808">Transferase</keyword>
<dbReference type="SUPFAM" id="SSF55729">
    <property type="entry name" value="Acyl-CoA N-acyltransferases (Nat)"/>
    <property type="match status" value="1"/>
</dbReference>